<dbReference type="SMART" id="SM00968">
    <property type="entry name" value="SMC_hinge"/>
    <property type="match status" value="1"/>
</dbReference>
<dbReference type="CDD" id="cd03278">
    <property type="entry name" value="ABC_SMC_barmotin"/>
    <property type="match status" value="2"/>
</dbReference>
<dbReference type="GO" id="GO:0016887">
    <property type="term" value="F:ATP hydrolysis activity"/>
    <property type="evidence" value="ECO:0007669"/>
    <property type="project" value="InterPro"/>
</dbReference>
<comment type="domain">
    <text evidence="7">Contains large globular domains required for ATP hydrolysis at each terminus and a third globular domain forming a flexible hinge near the middle of the molecule. These domains are separated by coiled-coil structures.</text>
</comment>
<reference evidence="9 10" key="1">
    <citation type="submission" date="2019-10" db="EMBL/GenBank/DDBJ databases">
        <title>Alkaliphilus serpentinus sp. nov. and Alkaliphilus pronyensis sp. nov., two novel anaerobic alkaliphilic species isolated from the serpentinized-hosted hydrothermal field of the Prony Bay (New Caledonia).</title>
        <authorList>
            <person name="Postec A."/>
        </authorList>
    </citation>
    <scope>NUCLEOTIDE SEQUENCE [LARGE SCALE GENOMIC DNA]</scope>
    <source>
        <strain evidence="9 10">LacT</strain>
    </source>
</reference>
<dbReference type="PANTHER" id="PTHR43977">
    <property type="entry name" value="STRUCTURAL MAINTENANCE OF CHROMOSOMES PROTEIN 3"/>
    <property type="match status" value="1"/>
</dbReference>
<feature type="coiled-coil region" evidence="7">
    <location>
        <begin position="867"/>
        <end position="1037"/>
    </location>
</feature>
<feature type="domain" description="SMC hinge" evidence="8">
    <location>
        <begin position="525"/>
        <end position="643"/>
    </location>
</feature>
<feature type="coiled-coil region" evidence="7">
    <location>
        <begin position="227"/>
        <end position="370"/>
    </location>
</feature>
<feature type="binding site" evidence="7">
    <location>
        <begin position="32"/>
        <end position="39"/>
    </location>
    <ligand>
        <name>ATP</name>
        <dbReference type="ChEBI" id="CHEBI:30616"/>
    </ligand>
</feature>
<dbReference type="Gene3D" id="1.20.1060.20">
    <property type="match status" value="1"/>
</dbReference>
<dbReference type="GO" id="GO:0007059">
    <property type="term" value="P:chromosome segregation"/>
    <property type="evidence" value="ECO:0007669"/>
    <property type="project" value="UniProtKB-UniRule"/>
</dbReference>
<sequence length="1194" mass="137059">MYLKRLEIQGFKSFADKIEMQYENGITGVVGPNGSGKSNISDSIRWVLGEQSPKSLRGSKMEDVIFAGTASRRPVGMAEVSITLDNASRKMPIDYGEITITRRVYRSGESEYYLNKSACRLKDIRELLMDTGIGKEGYSIIGQGKIDEILSSKAEDRRLIFEEAAGIIKYKTRRDEAEKKLTSTKDNLLRVADILHELENQLEPLRRQSVKAKKYQELKGKLLTLEVNLFIREIDKIEVELNNINNQLKKVTESLEEGRLEKQRHAEGIENIKQQLNQWDIEYSQLQGAFHQTENEMKQKEGDLQLFKEKLSNNDENVKRLKDEIRQAEENHQEVKFQLEEKLILLEEICQQLNELQRGLTIKLEDYEAKAIKNSEKEREMEDSKSYIIDTLNRISDKKSELNSLKTLLQTMEDRLLQVEGENDTNIQKLRENQDEIVILDDEHRQLSEEMKLILHQEETHKEELKTLDDEITEGYKGLEALKNKMNHLQSRKNVLEEMEKEHEGFNKSVKNILQACKENPSLGRGVHGVVADLIKVPKGYETAIEIALGPAIQNIVCDKDEEAKRLILHMKNKNLGRITILPINTIQSRSITSDELSIIDQLSNVKIAFDIVDIDPKFKKIFSSLLSRVLVVPNIEAGVEAAKKLNYRFKIVTLDGDVLNIGGSLTGGSSIKNTSGILGRKRELEDLLEDINLAANSYNKKNQEVHTLKDNREFISENLSGLNLRRQDARIKEATLINQIQQAKKEKDSLEGVNKQLLAEIIQLKKVKEESYSKLQLREKEIQELEVKISNTKDSINSIHDLLQLEKTKLEELNSEITGEKVKVASIEGKKQSILQEIEYLQQTIQKNEGTILNKQMEVVDTNQRFIDLTHQLKSSEQQLEMLTQRASILDQQLNEKKDKKNTILEAEAKIHSEITSFEEDLAKLQEDFHKLELKRTKLDMQQQSYYNRLWEEYELTYQSAVEMKIEIEDISQSNKDIKNYKDEIKALGSVNIDSIEEYDRVKERFEFLRKQQEDLLQAQDSLNEIIKDMEKTMEKQFTQQFQIIKENFNTVFTKLFGGGRADLVLEEEGNVLKSGVEIIAQPPGKKLQNLSLLSGGERALTAISLLFAILLVKPSPFCILDEIEAALDDSNVHRFAAFLKELSETTQFIIVTHRKGTMEIADVLYGVTMEEEGVSKLVSVKLMDQEEDEMAS</sequence>
<keyword evidence="2 7" id="KW-0963">Cytoplasm</keyword>
<evidence type="ECO:0000313" key="10">
    <source>
        <dbReference type="Proteomes" id="UP000465601"/>
    </source>
</evidence>
<dbReference type="SUPFAM" id="SSF52540">
    <property type="entry name" value="P-loop containing nucleoside triphosphate hydrolases"/>
    <property type="match status" value="1"/>
</dbReference>
<keyword evidence="10" id="KW-1185">Reference proteome</keyword>
<comment type="subcellular location">
    <subcellularLocation>
        <location evidence="1 7">Cytoplasm</location>
    </subcellularLocation>
</comment>
<dbReference type="InterPro" id="IPR003395">
    <property type="entry name" value="RecF/RecN/SMC_N"/>
</dbReference>
<comment type="function">
    <text evidence="7">Required for chromosome condensation and partitioning.</text>
</comment>
<protein>
    <recommendedName>
        <fullName evidence="7">Chromosome partition protein Smc</fullName>
    </recommendedName>
</protein>
<comment type="caution">
    <text evidence="9">The sequence shown here is derived from an EMBL/GenBank/DDBJ whole genome shotgun (WGS) entry which is preliminary data.</text>
</comment>
<evidence type="ECO:0000256" key="5">
    <source>
        <dbReference type="ARBA" id="ARBA00023054"/>
    </source>
</evidence>
<feature type="coiled-coil region" evidence="7">
    <location>
        <begin position="479"/>
        <end position="516"/>
    </location>
</feature>
<dbReference type="Pfam" id="PF06470">
    <property type="entry name" value="SMC_hinge"/>
    <property type="match status" value="1"/>
</dbReference>
<organism evidence="9 10">
    <name type="scientific">Alkaliphilus serpentinus</name>
    <dbReference type="NCBI Taxonomy" id="1482731"/>
    <lineage>
        <taxon>Bacteria</taxon>
        <taxon>Bacillati</taxon>
        <taxon>Bacillota</taxon>
        <taxon>Clostridia</taxon>
        <taxon>Peptostreptococcales</taxon>
        <taxon>Natronincolaceae</taxon>
        <taxon>Alkaliphilus</taxon>
    </lineage>
</organism>
<dbReference type="NCBIfam" id="TIGR02168">
    <property type="entry name" value="SMC_prok_B"/>
    <property type="match status" value="1"/>
</dbReference>
<dbReference type="Gene3D" id="3.30.70.1620">
    <property type="match status" value="1"/>
</dbReference>
<dbReference type="OrthoDB" id="9808768at2"/>
<dbReference type="InterPro" id="IPR027417">
    <property type="entry name" value="P-loop_NTPase"/>
</dbReference>
<evidence type="ECO:0000259" key="8">
    <source>
        <dbReference type="SMART" id="SM00968"/>
    </source>
</evidence>
<dbReference type="InterPro" id="IPR024704">
    <property type="entry name" value="SMC"/>
</dbReference>
<dbReference type="InterPro" id="IPR011890">
    <property type="entry name" value="SMC_prok"/>
</dbReference>
<name>A0A833MEJ2_9FIRM</name>
<feature type="coiled-coil region" evidence="7">
    <location>
        <begin position="395"/>
        <end position="450"/>
    </location>
</feature>
<keyword evidence="5 7" id="KW-0175">Coiled coil</keyword>
<dbReference type="Proteomes" id="UP000465601">
    <property type="component" value="Unassembled WGS sequence"/>
</dbReference>
<keyword evidence="6 7" id="KW-0238">DNA-binding</keyword>
<dbReference type="AlphaFoldDB" id="A0A833MEJ2"/>
<dbReference type="Gene3D" id="3.40.50.300">
    <property type="entry name" value="P-loop containing nucleotide triphosphate hydrolases"/>
    <property type="match status" value="2"/>
</dbReference>
<accession>A0A833MEJ2</accession>
<evidence type="ECO:0000313" key="9">
    <source>
        <dbReference type="EMBL" id="KAB3531414.1"/>
    </source>
</evidence>
<dbReference type="SUPFAM" id="SSF75553">
    <property type="entry name" value="Smc hinge domain"/>
    <property type="match status" value="1"/>
</dbReference>
<evidence type="ECO:0000256" key="1">
    <source>
        <dbReference type="ARBA" id="ARBA00004496"/>
    </source>
</evidence>
<feature type="coiled-coil region" evidence="7">
    <location>
        <begin position="682"/>
        <end position="817"/>
    </location>
</feature>
<dbReference type="HAMAP" id="MF_01894">
    <property type="entry name" value="Smc_prok"/>
    <property type="match status" value="1"/>
</dbReference>
<comment type="similarity">
    <text evidence="7">Belongs to the SMC family.</text>
</comment>
<dbReference type="GO" id="GO:0030261">
    <property type="term" value="P:chromosome condensation"/>
    <property type="evidence" value="ECO:0007669"/>
    <property type="project" value="InterPro"/>
</dbReference>
<comment type="subunit">
    <text evidence="7">Homodimer.</text>
</comment>
<dbReference type="FunFam" id="3.40.50.300:FF:000901">
    <property type="entry name" value="Chromosome partition protein Smc"/>
    <property type="match status" value="1"/>
</dbReference>
<evidence type="ECO:0000256" key="3">
    <source>
        <dbReference type="ARBA" id="ARBA00022741"/>
    </source>
</evidence>
<dbReference type="GO" id="GO:0005524">
    <property type="term" value="F:ATP binding"/>
    <property type="evidence" value="ECO:0007669"/>
    <property type="project" value="UniProtKB-UniRule"/>
</dbReference>
<dbReference type="GO" id="GO:0005694">
    <property type="term" value="C:chromosome"/>
    <property type="evidence" value="ECO:0007669"/>
    <property type="project" value="InterPro"/>
</dbReference>
<dbReference type="InterPro" id="IPR010935">
    <property type="entry name" value="SMC_hinge"/>
</dbReference>
<keyword evidence="4 7" id="KW-0067">ATP-binding</keyword>
<dbReference type="InterPro" id="IPR036277">
    <property type="entry name" value="SMC_hinge_sf"/>
</dbReference>
<evidence type="ECO:0000256" key="6">
    <source>
        <dbReference type="ARBA" id="ARBA00023125"/>
    </source>
</evidence>
<dbReference type="GO" id="GO:0005737">
    <property type="term" value="C:cytoplasm"/>
    <property type="evidence" value="ECO:0007669"/>
    <property type="project" value="UniProtKB-SubCell"/>
</dbReference>
<dbReference type="FunFam" id="3.40.50.300:FF:000984">
    <property type="entry name" value="Chromosome partition protein Smc"/>
    <property type="match status" value="1"/>
</dbReference>
<dbReference type="GO" id="GO:0003677">
    <property type="term" value="F:DNA binding"/>
    <property type="evidence" value="ECO:0007669"/>
    <property type="project" value="UniProtKB-UniRule"/>
</dbReference>
<proteinExistence type="inferred from homology"/>
<gene>
    <name evidence="7 9" type="primary">smc</name>
    <name evidence="9" type="ORF">F8153_04340</name>
</gene>
<dbReference type="RefSeq" id="WP_151865141.1">
    <property type="nucleotide sequence ID" value="NZ_WBZB01000013.1"/>
</dbReference>
<dbReference type="GO" id="GO:0006260">
    <property type="term" value="P:DNA replication"/>
    <property type="evidence" value="ECO:0007669"/>
    <property type="project" value="UniProtKB-UniRule"/>
</dbReference>
<evidence type="ECO:0000256" key="4">
    <source>
        <dbReference type="ARBA" id="ARBA00022840"/>
    </source>
</evidence>
<dbReference type="GO" id="GO:0007062">
    <property type="term" value="P:sister chromatid cohesion"/>
    <property type="evidence" value="ECO:0007669"/>
    <property type="project" value="InterPro"/>
</dbReference>
<evidence type="ECO:0000256" key="7">
    <source>
        <dbReference type="HAMAP-Rule" id="MF_01894"/>
    </source>
</evidence>
<dbReference type="EMBL" id="WBZB01000013">
    <property type="protein sequence ID" value="KAB3531414.1"/>
    <property type="molecule type" value="Genomic_DNA"/>
</dbReference>
<evidence type="ECO:0000256" key="2">
    <source>
        <dbReference type="ARBA" id="ARBA00022490"/>
    </source>
</evidence>
<dbReference type="PIRSF" id="PIRSF005719">
    <property type="entry name" value="SMC"/>
    <property type="match status" value="1"/>
</dbReference>
<keyword evidence="3 7" id="KW-0547">Nucleotide-binding</keyword>
<dbReference type="Pfam" id="PF02463">
    <property type="entry name" value="SMC_N"/>
    <property type="match status" value="1"/>
</dbReference>